<feature type="region of interest" description="Disordered" evidence="1">
    <location>
        <begin position="279"/>
        <end position="384"/>
    </location>
</feature>
<name>A0A9W8AA59_9FUNG</name>
<dbReference type="SUPFAM" id="SSF140383">
    <property type="entry name" value="BSD domain-like"/>
    <property type="match status" value="1"/>
</dbReference>
<dbReference type="Pfam" id="PF03909">
    <property type="entry name" value="BSD"/>
    <property type="match status" value="1"/>
</dbReference>
<evidence type="ECO:0000313" key="3">
    <source>
        <dbReference type="EMBL" id="KAJ1926822.1"/>
    </source>
</evidence>
<dbReference type="OrthoDB" id="73788at2759"/>
<dbReference type="InterPro" id="IPR035925">
    <property type="entry name" value="BSD_dom_sf"/>
</dbReference>
<evidence type="ECO:0000313" key="4">
    <source>
        <dbReference type="Proteomes" id="UP001150569"/>
    </source>
</evidence>
<dbReference type="GO" id="GO:0005737">
    <property type="term" value="C:cytoplasm"/>
    <property type="evidence" value="ECO:0007669"/>
    <property type="project" value="TreeGrafter"/>
</dbReference>
<comment type="caution">
    <text evidence="3">The sequence shown here is derived from an EMBL/GenBank/DDBJ whole genome shotgun (WGS) entry which is preliminary data.</text>
</comment>
<feature type="domain" description="BSD" evidence="2">
    <location>
        <begin position="147"/>
        <end position="199"/>
    </location>
</feature>
<feature type="region of interest" description="Disordered" evidence="1">
    <location>
        <begin position="1"/>
        <end position="25"/>
    </location>
</feature>
<evidence type="ECO:0000256" key="1">
    <source>
        <dbReference type="SAM" id="MobiDB-lite"/>
    </source>
</evidence>
<dbReference type="EMBL" id="JANBPT010000148">
    <property type="protein sequence ID" value="KAJ1926822.1"/>
    <property type="molecule type" value="Genomic_DNA"/>
</dbReference>
<accession>A0A9W8AA59</accession>
<dbReference type="Proteomes" id="UP001150569">
    <property type="component" value="Unassembled WGS sequence"/>
</dbReference>
<dbReference type="InterPro" id="IPR005607">
    <property type="entry name" value="BSD_dom"/>
</dbReference>
<dbReference type="PANTHER" id="PTHR16019">
    <property type="entry name" value="SYNAPSE-ASSOCIATED PROTEIN"/>
    <property type="match status" value="1"/>
</dbReference>
<keyword evidence="4" id="KW-1185">Reference proteome</keyword>
<protein>
    <submittedName>
        <fullName evidence="3">BSD domain-containing protein 1</fullName>
    </submittedName>
</protein>
<dbReference type="SMART" id="SM00751">
    <property type="entry name" value="BSD"/>
    <property type="match status" value="1"/>
</dbReference>
<feature type="compositionally biased region" description="Polar residues" evidence="1">
    <location>
        <begin position="346"/>
        <end position="363"/>
    </location>
</feature>
<dbReference type="Gene3D" id="1.10.3970.10">
    <property type="entry name" value="BSD domain"/>
    <property type="match status" value="1"/>
</dbReference>
<reference evidence="3" key="1">
    <citation type="submission" date="2022-07" db="EMBL/GenBank/DDBJ databases">
        <title>Phylogenomic reconstructions and comparative analyses of Kickxellomycotina fungi.</title>
        <authorList>
            <person name="Reynolds N.K."/>
            <person name="Stajich J.E."/>
            <person name="Barry K."/>
            <person name="Grigoriev I.V."/>
            <person name="Crous P."/>
            <person name="Smith M.E."/>
        </authorList>
    </citation>
    <scope>NUCLEOTIDE SEQUENCE</scope>
    <source>
        <strain evidence="3">RSA 861</strain>
    </source>
</reference>
<feature type="compositionally biased region" description="Low complexity" evidence="1">
    <location>
        <begin position="299"/>
        <end position="314"/>
    </location>
</feature>
<evidence type="ECO:0000259" key="2">
    <source>
        <dbReference type="PROSITE" id="PS50858"/>
    </source>
</evidence>
<proteinExistence type="predicted"/>
<dbReference type="AlphaFoldDB" id="A0A9W8AA59"/>
<feature type="compositionally biased region" description="Acidic residues" evidence="1">
    <location>
        <begin position="372"/>
        <end position="384"/>
    </location>
</feature>
<feature type="compositionally biased region" description="Basic and acidic residues" evidence="1">
    <location>
        <begin position="325"/>
        <end position="338"/>
    </location>
</feature>
<dbReference type="InterPro" id="IPR051494">
    <property type="entry name" value="BSD_domain-containing"/>
</dbReference>
<organism evidence="3 4">
    <name type="scientific">Tieghemiomyces parasiticus</name>
    <dbReference type="NCBI Taxonomy" id="78921"/>
    <lineage>
        <taxon>Eukaryota</taxon>
        <taxon>Fungi</taxon>
        <taxon>Fungi incertae sedis</taxon>
        <taxon>Zoopagomycota</taxon>
        <taxon>Kickxellomycotina</taxon>
        <taxon>Dimargaritomycetes</taxon>
        <taxon>Dimargaritales</taxon>
        <taxon>Dimargaritaceae</taxon>
        <taxon>Tieghemiomyces</taxon>
    </lineage>
</organism>
<dbReference type="PANTHER" id="PTHR16019:SF5">
    <property type="entry name" value="BSD DOMAIN-CONTAINING PROTEIN 1"/>
    <property type="match status" value="1"/>
</dbReference>
<gene>
    <name evidence="3" type="primary">BSDC1_2</name>
    <name evidence="3" type="ORF">IWQ60_003451</name>
</gene>
<dbReference type="PROSITE" id="PS50858">
    <property type="entry name" value="BSD"/>
    <property type="match status" value="1"/>
</dbReference>
<sequence length="384" mass="40925">MPATPTPESTTSNQAVSATGQRQTALDVTAAPLQAPSTQPALPQDMPSLQSTFAGLFGNLNRNVLKTQLQKTESTVSRWGAGLSSFIQQAITIEEPETSSHCVGHQPLHAAGAPSLHQRRQRRLGGLQASRATYLDDPAADSAYQAFTVAYQPDDHTAEVERLLESTPAVKQLYDELVPTRLSAEEFWRRYFFRVAELEERERVRERLINGKDGHGVGRGSSADLARSSSTTALAATACPTSARLSNEGNQVFAAVAEVEEEELGWDSDDSDEAVRKVDAKSAVNEKAVIPVDAKAKTESGATRAGTSAATSPSLKSVTSISSPERPDPVQVRPHESGEALIANSAAPSTSTAEMPAVSTASKSGKGKAPASEEDEDDDWGNWE</sequence>